<dbReference type="RefSeq" id="WP_182538733.1">
    <property type="nucleotide sequence ID" value="NZ_JACJIP010000034.1"/>
</dbReference>
<keyword evidence="2" id="KW-1185">Reference proteome</keyword>
<dbReference type="EMBL" id="JACJIP010000034">
    <property type="protein sequence ID" value="MBA9087664.1"/>
    <property type="molecule type" value="Genomic_DNA"/>
</dbReference>
<reference evidence="1 2" key="1">
    <citation type="submission" date="2020-08" db="EMBL/GenBank/DDBJ databases">
        <title>Genomic Encyclopedia of Type Strains, Phase III (KMG-III): the genomes of soil and plant-associated and newly described type strains.</title>
        <authorList>
            <person name="Whitman W."/>
        </authorList>
    </citation>
    <scope>NUCLEOTIDE SEQUENCE [LARGE SCALE GENOMIC DNA]</scope>
    <source>
        <strain evidence="1 2">CECT 8693</strain>
    </source>
</reference>
<organism evidence="1 2">
    <name type="scientific">Fontibacillus solani</name>
    <dbReference type="NCBI Taxonomy" id="1572857"/>
    <lineage>
        <taxon>Bacteria</taxon>
        <taxon>Bacillati</taxon>
        <taxon>Bacillota</taxon>
        <taxon>Bacilli</taxon>
        <taxon>Bacillales</taxon>
        <taxon>Paenibacillaceae</taxon>
        <taxon>Fontibacillus</taxon>
    </lineage>
</organism>
<protein>
    <submittedName>
        <fullName evidence="1">Uncharacterized protein</fullName>
    </submittedName>
</protein>
<accession>A0A7W3XTK4</accession>
<gene>
    <name evidence="1" type="ORF">FHR92_004149</name>
</gene>
<dbReference type="Proteomes" id="UP000567067">
    <property type="component" value="Unassembled WGS sequence"/>
</dbReference>
<sequence>MERDNYFFYIYDKGLVKHLRYDKGIEFNCTGLNVRTHDQFWQFTKSDELYLAVTAFLSERKSK</sequence>
<proteinExistence type="predicted"/>
<evidence type="ECO:0000313" key="2">
    <source>
        <dbReference type="Proteomes" id="UP000567067"/>
    </source>
</evidence>
<dbReference type="AlphaFoldDB" id="A0A7W3XTK4"/>
<name>A0A7W3XTK4_9BACL</name>
<evidence type="ECO:0000313" key="1">
    <source>
        <dbReference type="EMBL" id="MBA9087664.1"/>
    </source>
</evidence>
<comment type="caution">
    <text evidence="1">The sequence shown here is derived from an EMBL/GenBank/DDBJ whole genome shotgun (WGS) entry which is preliminary data.</text>
</comment>